<keyword evidence="2" id="KW-1185">Reference proteome</keyword>
<evidence type="ECO:0000313" key="2">
    <source>
        <dbReference type="Proteomes" id="UP001056978"/>
    </source>
</evidence>
<protein>
    <submittedName>
        <fullName evidence="1">Histone-lysine N-methyltransferase</fullName>
    </submittedName>
</protein>
<reference evidence="1" key="1">
    <citation type="submission" date="2022-06" db="EMBL/GenBank/DDBJ databases">
        <title>The First Complete Genome of the Simian Malaria Parasite Plasmodium brasilianum.</title>
        <authorList>
            <person name="Bajic M."/>
            <person name="Ravishankar S."/>
        </authorList>
    </citation>
    <scope>NUCLEOTIDE SEQUENCE</scope>
    <source>
        <strain evidence="1">Bolivian I</strain>
    </source>
</reference>
<evidence type="ECO:0000313" key="1">
    <source>
        <dbReference type="EMBL" id="KAI4834868.1"/>
    </source>
</evidence>
<sequence length="191" mass="22902">MIVFKRIFHNYFARNALTNILKKEEINFNDLHKRVYIGRSDYNGLGIFSLSKIKRNEIIEICPTVKIENEDIPKKLINYLFEKKEQNMNKQIVQILTKKDETANYKLFPLGYGILYNHSNSPNAFVHIARINKEKETVVSSQIMIFRAQRDIQKNEEIFISYGQCWWRDRNWEPLNKEDTMKKIFYPCENE</sequence>
<gene>
    <name evidence="1" type="ORF">MKS88_005547</name>
</gene>
<dbReference type="EMBL" id="CM043782">
    <property type="protein sequence ID" value="KAI4834868.1"/>
    <property type="molecule type" value="Genomic_DNA"/>
</dbReference>
<accession>A0ACB9Y326</accession>
<comment type="caution">
    <text evidence="1">The sequence shown here is derived from an EMBL/GenBank/DDBJ whole genome shotgun (WGS) entry which is preliminary data.</text>
</comment>
<name>A0ACB9Y326_PLABR</name>
<organism evidence="1 2">
    <name type="scientific">Plasmodium brasilianum</name>
    <dbReference type="NCBI Taxonomy" id="5824"/>
    <lineage>
        <taxon>Eukaryota</taxon>
        <taxon>Sar</taxon>
        <taxon>Alveolata</taxon>
        <taxon>Apicomplexa</taxon>
        <taxon>Aconoidasida</taxon>
        <taxon>Haemosporida</taxon>
        <taxon>Plasmodiidae</taxon>
        <taxon>Plasmodium</taxon>
        <taxon>Plasmodium (Plasmodium)</taxon>
    </lineage>
</organism>
<dbReference type="Proteomes" id="UP001056978">
    <property type="component" value="Chromosome 14"/>
</dbReference>
<proteinExistence type="predicted"/>